<dbReference type="InterPro" id="IPR004772">
    <property type="entry name" value="TrkH"/>
</dbReference>
<comment type="caution">
    <text evidence="13">The sequence shown here is derived from an EMBL/GenBank/DDBJ whole genome shotgun (WGS) entry which is preliminary data.</text>
</comment>
<feature type="transmembrane region" description="Helical" evidence="12">
    <location>
        <begin position="286"/>
        <end position="310"/>
    </location>
</feature>
<evidence type="ECO:0000256" key="5">
    <source>
        <dbReference type="ARBA" id="ARBA00022519"/>
    </source>
</evidence>
<evidence type="ECO:0000256" key="1">
    <source>
        <dbReference type="ARBA" id="ARBA00004429"/>
    </source>
</evidence>
<evidence type="ECO:0000313" key="13">
    <source>
        <dbReference type="EMBL" id="KAB1188879.1"/>
    </source>
</evidence>
<dbReference type="GO" id="GO:0015379">
    <property type="term" value="F:potassium:chloride symporter activity"/>
    <property type="evidence" value="ECO:0007669"/>
    <property type="project" value="InterPro"/>
</dbReference>
<keyword evidence="3" id="KW-0813">Transport</keyword>
<feature type="transmembrane region" description="Helical" evidence="12">
    <location>
        <begin position="75"/>
        <end position="95"/>
    </location>
</feature>
<feature type="transmembrane region" description="Helical" evidence="12">
    <location>
        <begin position="250"/>
        <end position="274"/>
    </location>
</feature>
<feature type="transmembrane region" description="Helical" evidence="12">
    <location>
        <begin position="144"/>
        <end position="170"/>
    </location>
</feature>
<comment type="similarity">
    <text evidence="2">Belongs to the TrkH potassium transport family.</text>
</comment>
<comment type="subcellular location">
    <subcellularLocation>
        <location evidence="1">Cell inner membrane</location>
        <topology evidence="1">Multi-pass membrane protein</topology>
    </subcellularLocation>
</comment>
<dbReference type="PIRSF" id="PIRSF006247">
    <property type="entry name" value="TrkH"/>
    <property type="match status" value="1"/>
</dbReference>
<feature type="transmembrane region" description="Helical" evidence="12">
    <location>
        <begin position="358"/>
        <end position="383"/>
    </location>
</feature>
<name>A0A643JXW7_9EURY</name>
<evidence type="ECO:0000256" key="12">
    <source>
        <dbReference type="SAM" id="Phobius"/>
    </source>
</evidence>
<evidence type="ECO:0000256" key="3">
    <source>
        <dbReference type="ARBA" id="ARBA00022448"/>
    </source>
</evidence>
<keyword evidence="4" id="KW-1003">Cell membrane</keyword>
<dbReference type="RefSeq" id="WP_151139047.1">
    <property type="nucleotide sequence ID" value="NZ_VZUS01000001.1"/>
</dbReference>
<evidence type="ECO:0000256" key="6">
    <source>
        <dbReference type="ARBA" id="ARBA00022538"/>
    </source>
</evidence>
<keyword evidence="5" id="KW-0997">Cell inner membrane</keyword>
<evidence type="ECO:0000256" key="11">
    <source>
        <dbReference type="ARBA" id="ARBA00023136"/>
    </source>
</evidence>
<keyword evidence="6" id="KW-0633">Potassium transport</keyword>
<protein>
    <submittedName>
        <fullName evidence="13">TrkH family potassium uptake protein</fullName>
    </submittedName>
</protein>
<keyword evidence="9 12" id="KW-1133">Transmembrane helix</keyword>
<organism evidence="13">
    <name type="scientific">Haloferax sp. CBA1149</name>
    <dbReference type="NCBI Taxonomy" id="2650753"/>
    <lineage>
        <taxon>Archaea</taxon>
        <taxon>Methanobacteriati</taxon>
        <taxon>Methanobacteriota</taxon>
        <taxon>Stenosarchaea group</taxon>
        <taxon>Halobacteria</taxon>
        <taxon>Halobacteriales</taxon>
        <taxon>Haloferacaceae</taxon>
        <taxon>Haloferax</taxon>
    </lineage>
</organism>
<keyword evidence="8" id="KW-0630">Potassium</keyword>
<accession>A0A643JXW7</accession>
<dbReference type="AlphaFoldDB" id="A0A643JXW7"/>
<feature type="transmembrane region" description="Helical" evidence="12">
    <location>
        <begin position="451"/>
        <end position="474"/>
    </location>
</feature>
<dbReference type="PANTHER" id="PTHR32024">
    <property type="entry name" value="TRK SYSTEM POTASSIUM UPTAKE PROTEIN TRKG-RELATED"/>
    <property type="match status" value="1"/>
</dbReference>
<dbReference type="EMBL" id="VZUS01000001">
    <property type="protein sequence ID" value="KAB1188879.1"/>
    <property type="molecule type" value="Genomic_DNA"/>
</dbReference>
<feature type="transmembrane region" description="Helical" evidence="12">
    <location>
        <begin position="191"/>
        <end position="210"/>
    </location>
</feature>
<sequence>MNANFKTVVDYRTSLGFLGSVLKYMALPPLLPIAVALYYGESPVPFLVAMAVMLVVGVGLERLRTDPNLGHREAFLLVSLTWLAIPLVGMIPYLVAGQGTVAHPVNALFESMSGFTTTGATVLGDISFDTHTRSIMMWRQVTQWLGGMGIIVLMVAILPELSVGGAQVIDQEAPGLSIEKLTPRIRDTARALWQIYAGFTVAAVLVYYGLHLAGVAPNMDFYNAVAHALTTLPTGGFSPEARSVEAFSPAIQWAITFFMIVAGTNFALFWYVLAGEPEQLTKNAEFRTYLLLMGAVSVILAALLFTGLGLDAVPNIDPIPGNAEHSVRQAVFQTVAIVTTTGYASMDFNTWDQSAQVVLLLAMFLGGSAGSAAGSVKIIRWYLIEKATVRELFTSVHPDAVRPVRLADEIIDESTIRGLFVFTMAFLAIFAVSTVLLYLDSLRIGLELSGIEAVGIAIATLGNIGPGVGIAGPMNNFLPFSDAAKLYMVFLMWIGRLEILSVLIIFTPSYWRA</sequence>
<dbReference type="GO" id="GO:0005886">
    <property type="term" value="C:plasma membrane"/>
    <property type="evidence" value="ECO:0007669"/>
    <property type="project" value="UniProtKB-SubCell"/>
</dbReference>
<evidence type="ECO:0000256" key="10">
    <source>
        <dbReference type="ARBA" id="ARBA00023065"/>
    </source>
</evidence>
<feature type="transmembrane region" description="Helical" evidence="12">
    <location>
        <begin position="486"/>
        <end position="506"/>
    </location>
</feature>
<proteinExistence type="inferred from homology"/>
<evidence type="ECO:0000256" key="9">
    <source>
        <dbReference type="ARBA" id="ARBA00022989"/>
    </source>
</evidence>
<keyword evidence="7 12" id="KW-0812">Transmembrane</keyword>
<dbReference type="PANTHER" id="PTHR32024:SF2">
    <property type="entry name" value="TRK SYSTEM POTASSIUM UPTAKE PROTEIN TRKG-RELATED"/>
    <property type="match status" value="1"/>
</dbReference>
<evidence type="ECO:0000256" key="2">
    <source>
        <dbReference type="ARBA" id="ARBA00009137"/>
    </source>
</evidence>
<gene>
    <name evidence="13" type="ORF">Hfx1149_12870</name>
</gene>
<evidence type="ECO:0000256" key="4">
    <source>
        <dbReference type="ARBA" id="ARBA00022475"/>
    </source>
</evidence>
<keyword evidence="11 12" id="KW-0472">Membrane</keyword>
<feature type="transmembrane region" description="Helical" evidence="12">
    <location>
        <begin position="46"/>
        <end position="63"/>
    </location>
</feature>
<dbReference type="InterPro" id="IPR003445">
    <property type="entry name" value="Cat_transpt"/>
</dbReference>
<feature type="transmembrane region" description="Helical" evidence="12">
    <location>
        <begin position="419"/>
        <end position="439"/>
    </location>
</feature>
<feature type="transmembrane region" description="Helical" evidence="12">
    <location>
        <begin position="21"/>
        <end position="40"/>
    </location>
</feature>
<reference evidence="13" key="1">
    <citation type="submission" date="2019-09" db="EMBL/GenBank/DDBJ databases">
        <title>Genomic analysis of Haloferax sp. CBA1149.</title>
        <authorList>
            <person name="Roh S.W."/>
        </authorList>
    </citation>
    <scope>NUCLEOTIDE SEQUENCE</scope>
    <source>
        <strain evidence="13">CBA1149</strain>
    </source>
</reference>
<evidence type="ECO:0000256" key="7">
    <source>
        <dbReference type="ARBA" id="ARBA00022692"/>
    </source>
</evidence>
<keyword evidence="10" id="KW-0406">Ion transport</keyword>
<evidence type="ECO:0000256" key="8">
    <source>
        <dbReference type="ARBA" id="ARBA00022958"/>
    </source>
</evidence>
<dbReference type="Pfam" id="PF02386">
    <property type="entry name" value="TrkH"/>
    <property type="match status" value="1"/>
</dbReference>